<dbReference type="InterPro" id="IPR042070">
    <property type="entry name" value="PucR_C-HTH_sf"/>
</dbReference>
<dbReference type="RefSeq" id="WP_399645202.1">
    <property type="nucleotide sequence ID" value="NZ_JBITYG010000002.1"/>
</dbReference>
<dbReference type="PANTHER" id="PTHR33744:SF17">
    <property type="entry name" value="CONSERVED PROTEIN"/>
    <property type="match status" value="1"/>
</dbReference>
<organism evidence="5 6">
    <name type="scientific">Streptomyces fildesensis</name>
    <dbReference type="NCBI Taxonomy" id="375757"/>
    <lineage>
        <taxon>Bacteria</taxon>
        <taxon>Bacillati</taxon>
        <taxon>Actinomycetota</taxon>
        <taxon>Actinomycetes</taxon>
        <taxon>Kitasatosporales</taxon>
        <taxon>Streptomycetaceae</taxon>
        <taxon>Streptomyces</taxon>
    </lineage>
</organism>
<dbReference type="InterPro" id="IPR025736">
    <property type="entry name" value="PucR_C-HTH_dom"/>
</dbReference>
<feature type="domain" description="CdaR GGDEF-like" evidence="4">
    <location>
        <begin position="275"/>
        <end position="396"/>
    </location>
</feature>
<evidence type="ECO:0000259" key="4">
    <source>
        <dbReference type="Pfam" id="PF17853"/>
    </source>
</evidence>
<dbReference type="Gene3D" id="1.10.10.2840">
    <property type="entry name" value="PucR C-terminal helix-turn-helix domain"/>
    <property type="match status" value="1"/>
</dbReference>
<dbReference type="InterPro" id="IPR051448">
    <property type="entry name" value="CdaR-like_regulators"/>
</dbReference>
<evidence type="ECO:0000256" key="1">
    <source>
        <dbReference type="ARBA" id="ARBA00006754"/>
    </source>
</evidence>
<feature type="domain" description="Purine catabolism PurC-like" evidence="2">
    <location>
        <begin position="6"/>
        <end position="122"/>
    </location>
</feature>
<dbReference type="Proteomes" id="UP001614394">
    <property type="component" value="Unassembled WGS sequence"/>
</dbReference>
<dbReference type="InterPro" id="IPR012914">
    <property type="entry name" value="PucR_dom"/>
</dbReference>
<evidence type="ECO:0000259" key="3">
    <source>
        <dbReference type="Pfam" id="PF13556"/>
    </source>
</evidence>
<dbReference type="EMBL" id="JBITYG010000002">
    <property type="protein sequence ID" value="MFI9100223.1"/>
    <property type="molecule type" value="Genomic_DNA"/>
</dbReference>
<dbReference type="Pfam" id="PF13556">
    <property type="entry name" value="HTH_30"/>
    <property type="match status" value="1"/>
</dbReference>
<feature type="domain" description="PucR C-terminal helix-turn-helix" evidence="3">
    <location>
        <begin position="451"/>
        <end position="508"/>
    </location>
</feature>
<sequence>MHVDHLLQLESLDLTLLWGDAALLQQEISGVTATDLEDPARFLQPGEIVLSGLVWWSAEGGKAKADRFVSALRTSGAAALLAGEETHGEVPGHVLDACREQGIALLAVPARTNFRAITEAVYLRQWGDLSRRPSPHYLLPENVRHELSHLLAQDASPDELLDRAFAHLGDLPCYLVTATGRTIARTPAAPALPPHHLADSLRRDAGTSLRVNSETSPYDTWYLHLPTSEGAPPRLLHEIADVIAQHHDNLGRPRAAARSSADELVALLDAPGTDAPGLRAALRSCGLPVEGPFLVIAATLNSGRGDWAARALEEALGHAADGPFAVGHLPDGQAVAVAAIGAAPDGGPDGRARLAEVWPALHACSPRVAIHAGVSAPAATADALEGGLAQARFALTAARTTHPHGARVTATDDLTTLDALLAGIPAEVRAAYSSRILGPLAGHNNPPHNALLETLETFLAHNGSWARAAEALHLHVNTVHYRIQRIEGITGRDLSRLDHRLDLRAALLCR</sequence>
<name>A0ABW8C1B5_9ACTN</name>
<dbReference type="Pfam" id="PF07905">
    <property type="entry name" value="PucR"/>
    <property type="match status" value="1"/>
</dbReference>
<dbReference type="Pfam" id="PF17853">
    <property type="entry name" value="GGDEF_2"/>
    <property type="match status" value="1"/>
</dbReference>
<keyword evidence="6" id="KW-1185">Reference proteome</keyword>
<reference evidence="5 6" key="1">
    <citation type="submission" date="2024-10" db="EMBL/GenBank/DDBJ databases">
        <title>The Natural Products Discovery Center: Release of the First 8490 Sequenced Strains for Exploring Actinobacteria Biosynthetic Diversity.</title>
        <authorList>
            <person name="Kalkreuter E."/>
            <person name="Kautsar S.A."/>
            <person name="Yang D."/>
            <person name="Bader C.D."/>
            <person name="Teijaro C.N."/>
            <person name="Fluegel L."/>
            <person name="Davis C.M."/>
            <person name="Simpson J.R."/>
            <person name="Lauterbach L."/>
            <person name="Steele A.D."/>
            <person name="Gui C."/>
            <person name="Meng S."/>
            <person name="Li G."/>
            <person name="Viehrig K."/>
            <person name="Ye F."/>
            <person name="Su P."/>
            <person name="Kiefer A.F."/>
            <person name="Nichols A."/>
            <person name="Cepeda A.J."/>
            <person name="Yan W."/>
            <person name="Fan B."/>
            <person name="Jiang Y."/>
            <person name="Adhikari A."/>
            <person name="Zheng C.-J."/>
            <person name="Schuster L."/>
            <person name="Cowan T.M."/>
            <person name="Smanski M.J."/>
            <person name="Chevrette M.G."/>
            <person name="De Carvalho L.P.S."/>
            <person name="Shen B."/>
        </authorList>
    </citation>
    <scope>NUCLEOTIDE SEQUENCE [LARGE SCALE GENOMIC DNA]</scope>
    <source>
        <strain evidence="5 6">NPDC053399</strain>
    </source>
</reference>
<dbReference type="InterPro" id="IPR041522">
    <property type="entry name" value="CdaR_GGDEF"/>
</dbReference>
<proteinExistence type="inferred from homology"/>
<gene>
    <name evidence="5" type="ORF">ACIGXA_06840</name>
</gene>
<evidence type="ECO:0000313" key="5">
    <source>
        <dbReference type="EMBL" id="MFI9100223.1"/>
    </source>
</evidence>
<dbReference type="PANTHER" id="PTHR33744">
    <property type="entry name" value="CARBOHYDRATE DIACID REGULATOR"/>
    <property type="match status" value="1"/>
</dbReference>
<evidence type="ECO:0000313" key="6">
    <source>
        <dbReference type="Proteomes" id="UP001614394"/>
    </source>
</evidence>
<protein>
    <submittedName>
        <fullName evidence="5">PucR family transcriptional regulator</fullName>
    </submittedName>
</protein>
<comment type="similarity">
    <text evidence="1">Belongs to the CdaR family.</text>
</comment>
<accession>A0ABW8C1B5</accession>
<comment type="caution">
    <text evidence="5">The sequence shown here is derived from an EMBL/GenBank/DDBJ whole genome shotgun (WGS) entry which is preliminary data.</text>
</comment>
<evidence type="ECO:0000259" key="2">
    <source>
        <dbReference type="Pfam" id="PF07905"/>
    </source>
</evidence>